<feature type="region of interest" description="Disordered" evidence="1">
    <location>
        <begin position="184"/>
        <end position="218"/>
    </location>
</feature>
<reference evidence="2 3" key="1">
    <citation type="submission" date="2016-03" db="EMBL/GenBank/DDBJ databases">
        <title>Draft genome sequence of the Fonsecaea monophora CBS 269.37.</title>
        <authorList>
            <person name="Bombassaro A."/>
            <person name="Vinicius W.A."/>
            <person name="De Hoog S."/>
            <person name="Sun J."/>
            <person name="Souza E.M."/>
            <person name="Raittz R.T."/>
            <person name="Costa F."/>
            <person name="Leao A.C."/>
            <person name="Tadra-Sfeir M.Z."/>
            <person name="Baura V."/>
            <person name="Balsanelli E."/>
            <person name="Pedrosa F.O."/>
            <person name="Moreno L.F."/>
            <person name="Steffens M.B."/>
            <person name="Xi L."/>
            <person name="Bocca A.L."/>
            <person name="Felipe M.S."/>
            <person name="Teixeira M."/>
            <person name="Telles Filho F.Q."/>
            <person name="Azevedo C.M."/>
            <person name="Gomes R."/>
            <person name="Vicente V.A."/>
        </authorList>
    </citation>
    <scope>NUCLEOTIDE SEQUENCE [LARGE SCALE GENOMIC DNA]</scope>
    <source>
        <strain evidence="2 3">CBS 269.37</strain>
    </source>
</reference>
<organism evidence="2 3">
    <name type="scientific">Fonsecaea monophora</name>
    <dbReference type="NCBI Taxonomy" id="254056"/>
    <lineage>
        <taxon>Eukaryota</taxon>
        <taxon>Fungi</taxon>
        <taxon>Dikarya</taxon>
        <taxon>Ascomycota</taxon>
        <taxon>Pezizomycotina</taxon>
        <taxon>Eurotiomycetes</taxon>
        <taxon>Chaetothyriomycetidae</taxon>
        <taxon>Chaetothyriales</taxon>
        <taxon>Herpotrichiellaceae</taxon>
        <taxon>Fonsecaea</taxon>
    </lineage>
</organism>
<evidence type="ECO:0000313" key="3">
    <source>
        <dbReference type="Proteomes" id="UP000077002"/>
    </source>
</evidence>
<comment type="caution">
    <text evidence="2">The sequence shown here is derived from an EMBL/GenBank/DDBJ whole genome shotgun (WGS) entry which is preliminary data.</text>
</comment>
<keyword evidence="3" id="KW-1185">Reference proteome</keyword>
<dbReference type="AlphaFoldDB" id="A0A177FIP0"/>
<dbReference type="GeneID" id="34597383"/>
<feature type="compositionally biased region" description="Polar residues" evidence="1">
    <location>
        <begin position="188"/>
        <end position="211"/>
    </location>
</feature>
<dbReference type="EMBL" id="LVKK01000009">
    <property type="protein sequence ID" value="OAG43621.1"/>
    <property type="molecule type" value="Genomic_DNA"/>
</dbReference>
<proteinExistence type="predicted"/>
<dbReference type="Proteomes" id="UP000077002">
    <property type="component" value="Unassembled WGS sequence"/>
</dbReference>
<dbReference type="RefSeq" id="XP_022515573.1">
    <property type="nucleotide sequence ID" value="XM_022652187.1"/>
</dbReference>
<gene>
    <name evidence="2" type="ORF">AYO21_02207</name>
</gene>
<name>A0A177FIP0_9EURO</name>
<accession>A0A177FIP0</accession>
<evidence type="ECO:0000313" key="2">
    <source>
        <dbReference type="EMBL" id="OAG43621.1"/>
    </source>
</evidence>
<sequence>MVSCAVLPPRLPAGMAPPTGIGASEAFSYDEALNWEHNKAVREEEPSRRKSLFRKVGLTTQRKRRDSEDDLPPFVMRQIPYDTWRKHYAKDRDGNYRGTHAPAEDCLLRPEDVQKWRLGDPLTNADRWTRGREALPVYSEVFADGAVPEYQVDYDDPDRSPANEGMMSRDDDRLAEYFDASQLHEGKQQQTSPTQTQNCGYVTPTSTSQPGSRYHGPIFADGKTAEEIIEEARKKGRPKLTWRQKLSNAALMTMGSALPGSV</sequence>
<dbReference type="OrthoDB" id="4158258at2759"/>
<protein>
    <submittedName>
        <fullName evidence="2">Uncharacterized protein</fullName>
    </submittedName>
</protein>
<evidence type="ECO:0000256" key="1">
    <source>
        <dbReference type="SAM" id="MobiDB-lite"/>
    </source>
</evidence>